<accession>A0A238YLS6</accession>
<evidence type="ECO:0000313" key="1">
    <source>
        <dbReference type="EMBL" id="SNR71661.1"/>
    </source>
</evidence>
<sequence length="171" mass="20228">MSKRALKKYIDALDEKALKEQIIDLYERIPQVKTFYDFVFNPKEEALIEEAKIKISNEYFPTKRKRARKRRSVAQKYIKQYKLLGVDPKLLGDLMLFNIEVAQTYSDTATKMPDAFFKSMLVSFKEVMQYVSYYQLKEEFSSRIEGVIDQSESQNWPNTDLFEEVANDFVD</sequence>
<dbReference type="RefSeq" id="WP_089370930.1">
    <property type="nucleotide sequence ID" value="NZ_BMEP01000001.1"/>
</dbReference>
<dbReference type="EMBL" id="FZNY01000002">
    <property type="protein sequence ID" value="SNR71661.1"/>
    <property type="molecule type" value="Genomic_DNA"/>
</dbReference>
<dbReference type="Proteomes" id="UP000198379">
    <property type="component" value="Unassembled WGS sequence"/>
</dbReference>
<dbReference type="AlphaFoldDB" id="A0A238YLS6"/>
<dbReference type="OrthoDB" id="979203at2"/>
<reference evidence="1 2" key="1">
    <citation type="submission" date="2017-06" db="EMBL/GenBank/DDBJ databases">
        <authorList>
            <person name="Kim H.J."/>
            <person name="Triplett B.A."/>
        </authorList>
    </citation>
    <scope>NUCLEOTIDE SEQUENCE [LARGE SCALE GENOMIC DNA]</scope>
    <source>
        <strain evidence="1 2">DSM 25597</strain>
    </source>
</reference>
<name>A0A238YLS6_9FLAO</name>
<dbReference type="Pfam" id="PF19652">
    <property type="entry name" value="DUF6155"/>
    <property type="match status" value="1"/>
</dbReference>
<protein>
    <submittedName>
        <fullName evidence="1">Uncharacterized protein</fullName>
    </submittedName>
</protein>
<evidence type="ECO:0000313" key="2">
    <source>
        <dbReference type="Proteomes" id="UP000198379"/>
    </source>
</evidence>
<gene>
    <name evidence="1" type="ORF">SAMN06265376_102153</name>
</gene>
<organism evidence="1 2">
    <name type="scientific">Dokdonia pacifica</name>
    <dbReference type="NCBI Taxonomy" id="1627892"/>
    <lineage>
        <taxon>Bacteria</taxon>
        <taxon>Pseudomonadati</taxon>
        <taxon>Bacteroidota</taxon>
        <taxon>Flavobacteriia</taxon>
        <taxon>Flavobacteriales</taxon>
        <taxon>Flavobacteriaceae</taxon>
        <taxon>Dokdonia</taxon>
    </lineage>
</organism>
<proteinExistence type="predicted"/>
<dbReference type="InterPro" id="IPR046153">
    <property type="entry name" value="DUF6155"/>
</dbReference>
<keyword evidence="2" id="KW-1185">Reference proteome</keyword>